<keyword evidence="3" id="KW-1185">Reference proteome</keyword>
<name>A0A6G4UDU8_9ACTN</name>
<dbReference type="PANTHER" id="PTHR35525:SF3">
    <property type="entry name" value="BLL6575 PROTEIN"/>
    <property type="match status" value="1"/>
</dbReference>
<dbReference type="InterPro" id="IPR021005">
    <property type="entry name" value="Znf_CGNR"/>
</dbReference>
<evidence type="ECO:0000313" key="3">
    <source>
        <dbReference type="Proteomes" id="UP000481583"/>
    </source>
</evidence>
<proteinExistence type="predicted"/>
<dbReference type="InterPro" id="IPR010852">
    <property type="entry name" value="ABATE"/>
</dbReference>
<gene>
    <name evidence="2" type="ORF">G5C51_37280</name>
</gene>
<evidence type="ECO:0000313" key="2">
    <source>
        <dbReference type="EMBL" id="NGN69527.1"/>
    </source>
</evidence>
<organism evidence="2 3">
    <name type="scientific">Streptomyces coryli</name>
    <dbReference type="NCBI Taxonomy" id="1128680"/>
    <lineage>
        <taxon>Bacteria</taxon>
        <taxon>Bacillati</taxon>
        <taxon>Actinomycetota</taxon>
        <taxon>Actinomycetes</taxon>
        <taxon>Kitasatosporales</taxon>
        <taxon>Streptomycetaceae</taxon>
        <taxon>Streptomyces</taxon>
    </lineage>
</organism>
<dbReference type="SUPFAM" id="SSF160904">
    <property type="entry name" value="Jann2411-like"/>
    <property type="match status" value="1"/>
</dbReference>
<dbReference type="Gene3D" id="1.10.3300.10">
    <property type="entry name" value="Jann2411-like domain"/>
    <property type="match status" value="1"/>
</dbReference>
<dbReference type="EMBL" id="JAAKZV010000306">
    <property type="protein sequence ID" value="NGN69527.1"/>
    <property type="molecule type" value="Genomic_DNA"/>
</dbReference>
<dbReference type="InterPro" id="IPR023286">
    <property type="entry name" value="ABATE_dom_sf"/>
</dbReference>
<dbReference type="RefSeq" id="WP_165244549.1">
    <property type="nucleotide sequence ID" value="NZ_JAAKZV010000306.1"/>
</dbReference>
<protein>
    <submittedName>
        <fullName evidence="2">CGNR zinc finger domain-containing protein</fullName>
    </submittedName>
</protein>
<dbReference type="AlphaFoldDB" id="A0A6G4UDU8"/>
<reference evidence="2 3" key="1">
    <citation type="submission" date="2020-02" db="EMBL/GenBank/DDBJ databases">
        <title>Whole-genome analyses of novel actinobacteria.</title>
        <authorList>
            <person name="Sahin N."/>
        </authorList>
    </citation>
    <scope>NUCLEOTIDE SEQUENCE [LARGE SCALE GENOMIC DNA]</scope>
    <source>
        <strain evidence="2 3">A7024</strain>
    </source>
</reference>
<dbReference type="Pfam" id="PF11706">
    <property type="entry name" value="zf-CGNR"/>
    <property type="match status" value="1"/>
</dbReference>
<sequence>MSSSDPRPLTGEPLAIDLLNTRWMDGDHVADLLDSTEGLAVWLASPPVAAQLPGPAPRADAATLDALHRARAALAKLVDDPADPAGRRDLNTVLSHARVRHVLDPEGPATRPEADAPAWLPAWAAAENYLRLLEDRPDRIRPCAGPTCILHFYDVSKNGTRRWCSMAICGNRSKAKGHYRRTHAT</sequence>
<evidence type="ECO:0000259" key="1">
    <source>
        <dbReference type="Pfam" id="PF11706"/>
    </source>
</evidence>
<feature type="domain" description="Zinc finger CGNR" evidence="1">
    <location>
        <begin position="139"/>
        <end position="181"/>
    </location>
</feature>
<dbReference type="PANTHER" id="PTHR35525">
    <property type="entry name" value="BLL6575 PROTEIN"/>
    <property type="match status" value="1"/>
</dbReference>
<comment type="caution">
    <text evidence="2">The sequence shown here is derived from an EMBL/GenBank/DDBJ whole genome shotgun (WGS) entry which is preliminary data.</text>
</comment>
<accession>A0A6G4UDU8</accession>
<dbReference type="Pfam" id="PF07336">
    <property type="entry name" value="ABATE"/>
    <property type="match status" value="1"/>
</dbReference>
<dbReference type="Proteomes" id="UP000481583">
    <property type="component" value="Unassembled WGS sequence"/>
</dbReference>